<comment type="caution">
    <text evidence="1">The sequence shown here is derived from an EMBL/GenBank/DDBJ whole genome shotgun (WGS) entry which is preliminary data.</text>
</comment>
<proteinExistence type="predicted"/>
<organism evidence="1 2">
    <name type="scientific">Plakobranchus ocellatus</name>
    <dbReference type="NCBI Taxonomy" id="259542"/>
    <lineage>
        <taxon>Eukaryota</taxon>
        <taxon>Metazoa</taxon>
        <taxon>Spiralia</taxon>
        <taxon>Lophotrochozoa</taxon>
        <taxon>Mollusca</taxon>
        <taxon>Gastropoda</taxon>
        <taxon>Heterobranchia</taxon>
        <taxon>Euthyneura</taxon>
        <taxon>Panpulmonata</taxon>
        <taxon>Sacoglossa</taxon>
        <taxon>Placobranchoidea</taxon>
        <taxon>Plakobranchidae</taxon>
        <taxon>Plakobranchus</taxon>
    </lineage>
</organism>
<dbReference type="AlphaFoldDB" id="A0AAV3ZHM0"/>
<sequence length="71" mass="8380">MRHRRREKVNFRLRAQGYHRELPRKNTKSYRETESLFGVKISTDRRALVKPLDGSGRADVRVLEGMRIGVK</sequence>
<evidence type="ECO:0000313" key="1">
    <source>
        <dbReference type="EMBL" id="GFN94813.1"/>
    </source>
</evidence>
<evidence type="ECO:0000313" key="2">
    <source>
        <dbReference type="Proteomes" id="UP000735302"/>
    </source>
</evidence>
<name>A0AAV3ZHM0_9GAST</name>
<reference evidence="1 2" key="1">
    <citation type="journal article" date="2021" name="Elife">
        <title>Chloroplast acquisition without the gene transfer in kleptoplastic sea slugs, Plakobranchus ocellatus.</title>
        <authorList>
            <person name="Maeda T."/>
            <person name="Takahashi S."/>
            <person name="Yoshida T."/>
            <person name="Shimamura S."/>
            <person name="Takaki Y."/>
            <person name="Nagai Y."/>
            <person name="Toyoda A."/>
            <person name="Suzuki Y."/>
            <person name="Arimoto A."/>
            <person name="Ishii H."/>
            <person name="Satoh N."/>
            <person name="Nishiyama T."/>
            <person name="Hasebe M."/>
            <person name="Maruyama T."/>
            <person name="Minagawa J."/>
            <person name="Obokata J."/>
            <person name="Shigenobu S."/>
        </authorList>
    </citation>
    <scope>NUCLEOTIDE SEQUENCE [LARGE SCALE GENOMIC DNA]</scope>
</reference>
<gene>
    <name evidence="1" type="ORF">PoB_002131900</name>
</gene>
<dbReference type="Proteomes" id="UP000735302">
    <property type="component" value="Unassembled WGS sequence"/>
</dbReference>
<keyword evidence="2" id="KW-1185">Reference proteome</keyword>
<accession>A0AAV3ZHM0</accession>
<dbReference type="EMBL" id="BLXT01002474">
    <property type="protein sequence ID" value="GFN94813.1"/>
    <property type="molecule type" value="Genomic_DNA"/>
</dbReference>
<protein>
    <submittedName>
        <fullName evidence="1">Uncharacterized protein</fullName>
    </submittedName>
</protein>